<name>X1RMB7_9ZZZZ</name>
<protein>
    <submittedName>
        <fullName evidence="1">Uncharacterized protein</fullName>
    </submittedName>
</protein>
<proteinExistence type="predicted"/>
<reference evidence="1" key="1">
    <citation type="journal article" date="2014" name="Front. Microbiol.">
        <title>High frequency of phylogenetically diverse reductive dehalogenase-homologous genes in deep subseafloor sedimentary metagenomes.</title>
        <authorList>
            <person name="Kawai M."/>
            <person name="Futagami T."/>
            <person name="Toyoda A."/>
            <person name="Takaki Y."/>
            <person name="Nishi S."/>
            <person name="Hori S."/>
            <person name="Arai W."/>
            <person name="Tsubouchi T."/>
            <person name="Morono Y."/>
            <person name="Uchiyama I."/>
            <person name="Ito T."/>
            <person name="Fujiyama A."/>
            <person name="Inagaki F."/>
            <person name="Takami H."/>
        </authorList>
    </citation>
    <scope>NUCLEOTIDE SEQUENCE</scope>
    <source>
        <strain evidence="1">Expedition CK06-06</strain>
    </source>
</reference>
<gene>
    <name evidence="1" type="ORF">S12H4_08284</name>
</gene>
<feature type="non-terminal residue" evidence="1">
    <location>
        <position position="1"/>
    </location>
</feature>
<evidence type="ECO:0000313" key="1">
    <source>
        <dbReference type="EMBL" id="GAI64310.1"/>
    </source>
</evidence>
<dbReference type="AlphaFoldDB" id="X1RMB7"/>
<organism evidence="1">
    <name type="scientific">marine sediment metagenome</name>
    <dbReference type="NCBI Taxonomy" id="412755"/>
    <lineage>
        <taxon>unclassified sequences</taxon>
        <taxon>metagenomes</taxon>
        <taxon>ecological metagenomes</taxon>
    </lineage>
</organism>
<dbReference type="EMBL" id="BARW01003183">
    <property type="protein sequence ID" value="GAI64310.1"/>
    <property type="molecule type" value="Genomic_DNA"/>
</dbReference>
<sequence>LAHIVNEQNKIVYDTGHSEHFRAGLFDSPLIKVFRQSPRVNKAQKHHTQYLDSIKEQAKDKSFDLIIITKDYSPFLPLNIIKDNYIYLETKSVKMYFNTWDLEIWVPTTSSAGKNRS</sequence>
<accession>X1RMB7</accession>
<comment type="caution">
    <text evidence="1">The sequence shown here is derived from an EMBL/GenBank/DDBJ whole genome shotgun (WGS) entry which is preliminary data.</text>
</comment>